<dbReference type="Proteomes" id="UP000682733">
    <property type="component" value="Unassembled WGS sequence"/>
</dbReference>
<accession>A0A8S2E3M4</accession>
<protein>
    <submittedName>
        <fullName evidence="1">Uncharacterized protein</fullName>
    </submittedName>
</protein>
<dbReference type="AlphaFoldDB" id="A0A8S2E3M4"/>
<feature type="non-terminal residue" evidence="1">
    <location>
        <position position="1"/>
    </location>
</feature>
<evidence type="ECO:0000313" key="1">
    <source>
        <dbReference type="EMBL" id="CAF1125068.1"/>
    </source>
</evidence>
<organism evidence="1 3">
    <name type="scientific">Didymodactylos carnosus</name>
    <dbReference type="NCBI Taxonomy" id="1234261"/>
    <lineage>
        <taxon>Eukaryota</taxon>
        <taxon>Metazoa</taxon>
        <taxon>Spiralia</taxon>
        <taxon>Gnathifera</taxon>
        <taxon>Rotifera</taxon>
        <taxon>Eurotatoria</taxon>
        <taxon>Bdelloidea</taxon>
        <taxon>Philodinida</taxon>
        <taxon>Philodinidae</taxon>
        <taxon>Didymodactylos</taxon>
    </lineage>
</organism>
<dbReference type="EMBL" id="CAJNOK010010799">
    <property type="protein sequence ID" value="CAF1125068.1"/>
    <property type="molecule type" value="Genomic_DNA"/>
</dbReference>
<dbReference type="EMBL" id="CAJOBA010019042">
    <property type="protein sequence ID" value="CAF3902234.1"/>
    <property type="molecule type" value="Genomic_DNA"/>
</dbReference>
<name>A0A8S2E3M4_9BILA</name>
<gene>
    <name evidence="1" type="ORF">OVA965_LOCUS20368</name>
    <name evidence="2" type="ORF">TMI583_LOCUS20721</name>
</gene>
<sequence length="62" mass="7369">TWAIELGPNQVPANALLHMPQEDEHAKRQLIDNLKQRYHNNNKQFKLTDEFNQKYRPVDAIQ</sequence>
<evidence type="ECO:0000313" key="2">
    <source>
        <dbReference type="EMBL" id="CAF3902234.1"/>
    </source>
</evidence>
<reference evidence="1" key="1">
    <citation type="submission" date="2021-02" db="EMBL/GenBank/DDBJ databases">
        <authorList>
            <person name="Nowell W R."/>
        </authorList>
    </citation>
    <scope>NUCLEOTIDE SEQUENCE</scope>
</reference>
<dbReference type="Proteomes" id="UP000677228">
    <property type="component" value="Unassembled WGS sequence"/>
</dbReference>
<evidence type="ECO:0000313" key="3">
    <source>
        <dbReference type="Proteomes" id="UP000677228"/>
    </source>
</evidence>
<comment type="caution">
    <text evidence="1">The sequence shown here is derived from an EMBL/GenBank/DDBJ whole genome shotgun (WGS) entry which is preliminary data.</text>
</comment>
<proteinExistence type="predicted"/>